<evidence type="ECO:0000256" key="2">
    <source>
        <dbReference type="ARBA" id="ARBA00023242"/>
    </source>
</evidence>
<dbReference type="InterPro" id="IPR005540">
    <property type="entry name" value="KNOX1"/>
</dbReference>
<feature type="domain" description="KNOX1" evidence="3">
    <location>
        <begin position="73"/>
        <end position="117"/>
    </location>
</feature>
<gene>
    <name evidence="5" type="ORF">L484_000898</name>
</gene>
<dbReference type="PANTHER" id="PTHR48452">
    <property type="entry name" value="FUSED COMPOUND LEAF 1"/>
    <property type="match status" value="1"/>
</dbReference>
<sequence>MENDLYGIGSAPATVSAEYMGFEVFDDDRVQMAFGSDPIFPASSSAVSDAASMAAAEAQRGSGGGGFADEFSGGVREKIASHPLYPKLLEAYIECRKVGAPPEIASELEEIRQESDQLISRRTAVSTRDFGSDPELDDFMETYCGILVKYKSDLSRPFDEATTFLNEMQSQLNSLCNNPTTTASTSYVSGL</sequence>
<dbReference type="EMBL" id="KE345948">
    <property type="protein sequence ID" value="EXC21662.1"/>
    <property type="molecule type" value="Genomic_DNA"/>
</dbReference>
<evidence type="ECO:0000313" key="5">
    <source>
        <dbReference type="EMBL" id="EXC21662.1"/>
    </source>
</evidence>
<dbReference type="InterPro" id="IPR005541">
    <property type="entry name" value="KNOX2"/>
</dbReference>
<dbReference type="PANTHER" id="PTHR48452:SF1">
    <property type="entry name" value="FUSED COMPOUND LEAF 1"/>
    <property type="match status" value="1"/>
</dbReference>
<dbReference type="STRING" id="981085.W9SCP7"/>
<organism evidence="5 6">
    <name type="scientific">Morus notabilis</name>
    <dbReference type="NCBI Taxonomy" id="981085"/>
    <lineage>
        <taxon>Eukaryota</taxon>
        <taxon>Viridiplantae</taxon>
        <taxon>Streptophyta</taxon>
        <taxon>Embryophyta</taxon>
        <taxon>Tracheophyta</taxon>
        <taxon>Spermatophyta</taxon>
        <taxon>Magnoliopsida</taxon>
        <taxon>eudicotyledons</taxon>
        <taxon>Gunneridae</taxon>
        <taxon>Pentapetalae</taxon>
        <taxon>rosids</taxon>
        <taxon>fabids</taxon>
        <taxon>Rosales</taxon>
        <taxon>Moraceae</taxon>
        <taxon>Moreae</taxon>
        <taxon>Morus</taxon>
    </lineage>
</organism>
<dbReference type="OrthoDB" id="10056939at2759"/>
<keyword evidence="5" id="KW-0371">Homeobox</keyword>
<dbReference type="GO" id="GO:0003677">
    <property type="term" value="F:DNA binding"/>
    <property type="evidence" value="ECO:0007669"/>
    <property type="project" value="UniProtKB-KW"/>
</dbReference>
<feature type="domain" description="KNOX2" evidence="4">
    <location>
        <begin position="126"/>
        <end position="177"/>
    </location>
</feature>
<comment type="subcellular location">
    <subcellularLocation>
        <location evidence="1">Nucleus</location>
    </subcellularLocation>
</comment>
<keyword evidence="5" id="KW-0238">DNA-binding</keyword>
<dbReference type="KEGG" id="mnt:21384520"/>
<dbReference type="Pfam" id="PF03790">
    <property type="entry name" value="KNOX1"/>
    <property type="match status" value="1"/>
</dbReference>
<dbReference type="SMART" id="SM01256">
    <property type="entry name" value="KNOX2"/>
    <property type="match status" value="1"/>
</dbReference>
<dbReference type="eggNOG" id="KOG0773">
    <property type="taxonomic scope" value="Eukaryota"/>
</dbReference>
<dbReference type="SMART" id="SM01255">
    <property type="entry name" value="KNOX1"/>
    <property type="match status" value="1"/>
</dbReference>
<keyword evidence="6" id="KW-1185">Reference proteome</keyword>
<dbReference type="Pfam" id="PF03791">
    <property type="entry name" value="KNOX2"/>
    <property type="match status" value="1"/>
</dbReference>
<protein>
    <submittedName>
        <fullName evidence="5">Homeobox protein knotted-1-like 6</fullName>
    </submittedName>
</protein>
<evidence type="ECO:0000313" key="6">
    <source>
        <dbReference type="Proteomes" id="UP000030645"/>
    </source>
</evidence>
<evidence type="ECO:0000259" key="4">
    <source>
        <dbReference type="SMART" id="SM01256"/>
    </source>
</evidence>
<proteinExistence type="predicted"/>
<dbReference type="AlphaFoldDB" id="W9SCP7"/>
<evidence type="ECO:0000256" key="1">
    <source>
        <dbReference type="ARBA" id="ARBA00004123"/>
    </source>
</evidence>
<keyword evidence="2" id="KW-0539">Nucleus</keyword>
<dbReference type="Proteomes" id="UP000030645">
    <property type="component" value="Unassembled WGS sequence"/>
</dbReference>
<dbReference type="GO" id="GO:0005634">
    <property type="term" value="C:nucleus"/>
    <property type="evidence" value="ECO:0007669"/>
    <property type="project" value="UniProtKB-SubCell"/>
</dbReference>
<evidence type="ECO:0000259" key="3">
    <source>
        <dbReference type="SMART" id="SM01255"/>
    </source>
</evidence>
<name>W9SCP7_9ROSA</name>
<reference evidence="6" key="1">
    <citation type="submission" date="2013-01" db="EMBL/GenBank/DDBJ databases">
        <title>Draft Genome Sequence of a Mulberry Tree, Morus notabilis C.K. Schneid.</title>
        <authorList>
            <person name="He N."/>
            <person name="Zhao S."/>
        </authorList>
    </citation>
    <scope>NUCLEOTIDE SEQUENCE</scope>
</reference>
<accession>W9SCP7</accession>